<dbReference type="CDD" id="cd01335">
    <property type="entry name" value="Radical_SAM"/>
    <property type="match status" value="1"/>
</dbReference>
<keyword evidence="4" id="KW-0411">Iron-sulfur</keyword>
<dbReference type="GO" id="GO:0051536">
    <property type="term" value="F:iron-sulfur cluster binding"/>
    <property type="evidence" value="ECO:0007669"/>
    <property type="project" value="UniProtKB-KW"/>
</dbReference>
<reference evidence="8" key="1">
    <citation type="submission" date="2018-11" db="EMBL/GenBank/DDBJ databases">
        <title>Genome sequencing of a novel mesophilic and cellulolytic organism within the genus Hungateiclostridium.</title>
        <authorList>
            <person name="Rettenmaier R."/>
            <person name="Liebl W."/>
            <person name="Zverlov V."/>
        </authorList>
    </citation>
    <scope>NUCLEOTIDE SEQUENCE [LARGE SCALE GENOMIC DNA]</scope>
    <source>
        <strain evidence="8">N2K1</strain>
    </source>
</reference>
<dbReference type="RefSeq" id="WP_069196089.1">
    <property type="nucleotide sequence ID" value="NZ_RLII01000030.1"/>
</dbReference>
<dbReference type="GO" id="GO:0003824">
    <property type="term" value="F:catalytic activity"/>
    <property type="evidence" value="ECO:0007669"/>
    <property type="project" value="InterPro"/>
</dbReference>
<comment type="caution">
    <text evidence="7">The sequence shown here is derived from an EMBL/GenBank/DDBJ whole genome shotgun (WGS) entry which is preliminary data.</text>
</comment>
<dbReference type="PANTHER" id="PTHR11228">
    <property type="entry name" value="RADICAL SAM DOMAIN PROTEIN"/>
    <property type="match status" value="1"/>
</dbReference>
<dbReference type="InterPro" id="IPR007197">
    <property type="entry name" value="rSAM"/>
</dbReference>
<dbReference type="Pfam" id="PF13186">
    <property type="entry name" value="SPASM"/>
    <property type="match status" value="1"/>
</dbReference>
<dbReference type="InterPro" id="IPR050377">
    <property type="entry name" value="Radical_SAM_PqqE_MftC-like"/>
</dbReference>
<evidence type="ECO:0000256" key="3">
    <source>
        <dbReference type="ARBA" id="ARBA00023004"/>
    </source>
</evidence>
<keyword evidence="1" id="KW-0949">S-adenosyl-L-methionine</keyword>
<dbReference type="SUPFAM" id="SSF102114">
    <property type="entry name" value="Radical SAM enzymes"/>
    <property type="match status" value="1"/>
</dbReference>
<accession>A0A4Q0I2M2</accession>
<dbReference type="PANTHER" id="PTHR11228:SF7">
    <property type="entry name" value="PQQA PEPTIDE CYCLASE"/>
    <property type="match status" value="1"/>
</dbReference>
<keyword evidence="2" id="KW-0479">Metal-binding</keyword>
<evidence type="ECO:0000313" key="8">
    <source>
        <dbReference type="Proteomes" id="UP000289166"/>
    </source>
</evidence>
<feature type="region of interest" description="Disordered" evidence="5">
    <location>
        <begin position="106"/>
        <end position="127"/>
    </location>
</feature>
<dbReference type="GO" id="GO:0046872">
    <property type="term" value="F:metal ion binding"/>
    <property type="evidence" value="ECO:0007669"/>
    <property type="project" value="UniProtKB-KW"/>
</dbReference>
<dbReference type="EMBL" id="RLII01000030">
    <property type="protein sequence ID" value="RXE57905.1"/>
    <property type="molecule type" value="Genomic_DNA"/>
</dbReference>
<evidence type="ECO:0000256" key="5">
    <source>
        <dbReference type="SAM" id="MobiDB-lite"/>
    </source>
</evidence>
<dbReference type="InterPro" id="IPR013785">
    <property type="entry name" value="Aldolase_TIM"/>
</dbReference>
<evidence type="ECO:0000313" key="7">
    <source>
        <dbReference type="EMBL" id="RXE57905.1"/>
    </source>
</evidence>
<dbReference type="Proteomes" id="UP000289166">
    <property type="component" value="Unassembled WGS sequence"/>
</dbReference>
<dbReference type="OrthoDB" id="7021155at2"/>
<evidence type="ECO:0000256" key="4">
    <source>
        <dbReference type="ARBA" id="ARBA00023014"/>
    </source>
</evidence>
<keyword evidence="3" id="KW-0408">Iron</keyword>
<dbReference type="Gene3D" id="3.20.20.70">
    <property type="entry name" value="Aldolase class I"/>
    <property type="match status" value="1"/>
</dbReference>
<dbReference type="InterPro" id="IPR058240">
    <property type="entry name" value="rSAM_sf"/>
</dbReference>
<dbReference type="PROSITE" id="PS51918">
    <property type="entry name" value="RADICAL_SAM"/>
    <property type="match status" value="1"/>
</dbReference>
<gene>
    <name evidence="7" type="ORF">EFD62_15135</name>
</gene>
<organism evidence="7 8">
    <name type="scientific">Acetivibrio mesophilus</name>
    <dbReference type="NCBI Taxonomy" id="2487273"/>
    <lineage>
        <taxon>Bacteria</taxon>
        <taxon>Bacillati</taxon>
        <taxon>Bacillota</taxon>
        <taxon>Clostridia</taxon>
        <taxon>Eubacteriales</taxon>
        <taxon>Oscillospiraceae</taxon>
        <taxon>Acetivibrio</taxon>
    </lineage>
</organism>
<evidence type="ECO:0000256" key="1">
    <source>
        <dbReference type="ARBA" id="ARBA00022691"/>
    </source>
</evidence>
<sequence>MNINIPVLIKMACNPSLIKKAWQIHGLLSENEEYKLGNLIRSIHYVLRNERILQHQDTFVLSSFIPPINTRAFNSLFEGIPGSGSNLFENLAKGKRKSPVSVNIDVTSRYPNSRDSNDDSSSDDGKKEFINGMKKESLVYLINEIQDMGVGIIGLTGGEPLLRNDLEEIIQNIDDRSVAYVYSTGYGLTSQRARELKSAGLYGMVIDFQSMKENEHNEKMGFNGAYYYAINAIENSKKADLYTVSRTLCSRELLKEGKIKELIKFLGENGVDEVRLMEPKPFGRSGRISQDELLTEDERRELIELHILYNKDASFPKVSVCSYFESQEMFGCGAAGYYSFIDGRGDLYPCDFIPFNFGNVFETPVKALWKKMYRSFEEPTGHCCSQTYFNQREHDKFLQYPQRVKTLPENCKLCNGQVLPGFYKILKGDRI</sequence>
<evidence type="ECO:0000259" key="6">
    <source>
        <dbReference type="PROSITE" id="PS51918"/>
    </source>
</evidence>
<keyword evidence="8" id="KW-1185">Reference proteome</keyword>
<dbReference type="InterPro" id="IPR023885">
    <property type="entry name" value="4Fe4S-binding_SPASM_dom"/>
</dbReference>
<evidence type="ECO:0000256" key="2">
    <source>
        <dbReference type="ARBA" id="ARBA00022723"/>
    </source>
</evidence>
<dbReference type="AlphaFoldDB" id="A0A4Q0I2M2"/>
<proteinExistence type="predicted"/>
<dbReference type="GO" id="GO:0006783">
    <property type="term" value="P:heme biosynthetic process"/>
    <property type="evidence" value="ECO:0007669"/>
    <property type="project" value="TreeGrafter"/>
</dbReference>
<feature type="domain" description="Radical SAM core" evidence="6">
    <location>
        <begin position="96"/>
        <end position="312"/>
    </location>
</feature>
<name>A0A4Q0I2M2_9FIRM</name>
<dbReference type="Pfam" id="PF04055">
    <property type="entry name" value="Radical_SAM"/>
    <property type="match status" value="1"/>
</dbReference>
<protein>
    <submittedName>
        <fullName evidence="7">Radical SAM protein</fullName>
    </submittedName>
</protein>